<dbReference type="GO" id="GO:0002188">
    <property type="term" value="P:translation reinitiation"/>
    <property type="evidence" value="ECO:0007669"/>
    <property type="project" value="TreeGrafter"/>
</dbReference>
<comment type="similarity">
    <text evidence="1 2">Belongs to the DENR family.</text>
</comment>
<feature type="compositionally biased region" description="Gly residues" evidence="3">
    <location>
        <begin position="121"/>
        <end position="130"/>
    </location>
</feature>
<dbReference type="OMA" id="EVFEIDM"/>
<name>A0A388KVD0_CHABU</name>
<gene>
    <name evidence="5" type="ORF">CBR_g17727</name>
</gene>
<dbReference type="GO" id="GO:0005737">
    <property type="term" value="C:cytoplasm"/>
    <property type="evidence" value="ECO:0007669"/>
    <property type="project" value="UniProtKB-SubCell"/>
</dbReference>
<sequence>MRRAAGDLVELLIGPRSGRTLLKKKATTVNLVVIEAGYSGLLSLFDRFRIFKNITEQVIASMQRLEVMYCEVCGLPPEYCEFGPDFVKCKPWLLENCPDLYPDLAKEAEEKLGRLSLSAAEGGGGSGEADGGTKEDPAGTSARQKEPEPEQVQRLPGGKVKKKERPSVVIEKIVRNKRKSVTVVKGLEMFGVKLSDAAKKFGKKFASGASVVKGPTDKEQIDVQGDIMYDLVDFITATWDSVPEECIYFIEDGKKVRAA</sequence>
<comment type="subcellular location">
    <subcellularLocation>
        <location evidence="2">Cytoplasm</location>
    </subcellularLocation>
</comment>
<dbReference type="OrthoDB" id="277199at2759"/>
<feature type="domain" description="SUI1" evidence="4">
    <location>
        <begin position="168"/>
        <end position="239"/>
    </location>
</feature>
<dbReference type="InterPro" id="IPR046447">
    <property type="entry name" value="DENR_C"/>
</dbReference>
<accession>A0A388KVD0</accession>
<evidence type="ECO:0000313" key="6">
    <source>
        <dbReference type="Proteomes" id="UP000265515"/>
    </source>
</evidence>
<protein>
    <recommendedName>
        <fullName evidence="2">Translation machinery-associated protein 22</fullName>
    </recommendedName>
</protein>
<evidence type="ECO:0000256" key="1">
    <source>
        <dbReference type="ARBA" id="ARBA00007514"/>
    </source>
</evidence>
<dbReference type="PANTHER" id="PTHR12789:SF0">
    <property type="entry name" value="DENSITY-REGULATED PROTEIN"/>
    <property type="match status" value="1"/>
</dbReference>
<comment type="domain">
    <text evidence="2">The SUI1 domain may be involved in RNA binding.</text>
</comment>
<dbReference type="GO" id="GO:0003729">
    <property type="term" value="F:mRNA binding"/>
    <property type="evidence" value="ECO:0007669"/>
    <property type="project" value="TreeGrafter"/>
</dbReference>
<feature type="compositionally biased region" description="Basic and acidic residues" evidence="3">
    <location>
        <begin position="131"/>
        <end position="148"/>
    </location>
</feature>
<dbReference type="InterPro" id="IPR001950">
    <property type="entry name" value="SUI1"/>
</dbReference>
<reference evidence="5 6" key="1">
    <citation type="journal article" date="2018" name="Cell">
        <title>The Chara Genome: Secondary Complexity and Implications for Plant Terrestrialization.</title>
        <authorList>
            <person name="Nishiyama T."/>
            <person name="Sakayama H."/>
            <person name="Vries J.D."/>
            <person name="Buschmann H."/>
            <person name="Saint-Marcoux D."/>
            <person name="Ullrich K.K."/>
            <person name="Haas F.B."/>
            <person name="Vanderstraeten L."/>
            <person name="Becker D."/>
            <person name="Lang D."/>
            <person name="Vosolsobe S."/>
            <person name="Rombauts S."/>
            <person name="Wilhelmsson P.K.I."/>
            <person name="Janitza P."/>
            <person name="Kern R."/>
            <person name="Heyl A."/>
            <person name="Rumpler F."/>
            <person name="Villalobos L.I.A.C."/>
            <person name="Clay J.M."/>
            <person name="Skokan R."/>
            <person name="Toyoda A."/>
            <person name="Suzuki Y."/>
            <person name="Kagoshima H."/>
            <person name="Schijlen E."/>
            <person name="Tajeshwar N."/>
            <person name="Catarino B."/>
            <person name="Hetherington A.J."/>
            <person name="Saltykova A."/>
            <person name="Bonnot C."/>
            <person name="Breuninger H."/>
            <person name="Symeonidi A."/>
            <person name="Radhakrishnan G.V."/>
            <person name="Van Nieuwerburgh F."/>
            <person name="Deforce D."/>
            <person name="Chang C."/>
            <person name="Karol K.G."/>
            <person name="Hedrich R."/>
            <person name="Ulvskov P."/>
            <person name="Glockner G."/>
            <person name="Delwiche C.F."/>
            <person name="Petrasek J."/>
            <person name="Van de Peer Y."/>
            <person name="Friml J."/>
            <person name="Beilby M."/>
            <person name="Dolan L."/>
            <person name="Kohara Y."/>
            <person name="Sugano S."/>
            <person name="Fujiyama A."/>
            <person name="Delaux P.-M."/>
            <person name="Quint M."/>
            <person name="TheiBen G."/>
            <person name="Hagemann M."/>
            <person name="Harholt J."/>
            <person name="Dunand C."/>
            <person name="Zachgo S."/>
            <person name="Langdale J."/>
            <person name="Maumus F."/>
            <person name="Straeten D.V.D."/>
            <person name="Gould S.B."/>
            <person name="Rensing S.A."/>
        </authorList>
    </citation>
    <scope>NUCLEOTIDE SEQUENCE [LARGE SCALE GENOMIC DNA]</scope>
    <source>
        <strain evidence="5 6">S276</strain>
    </source>
</reference>
<dbReference type="Pfam" id="PF21023">
    <property type="entry name" value="DENR_N"/>
    <property type="match status" value="1"/>
</dbReference>
<dbReference type="PROSITE" id="PS50296">
    <property type="entry name" value="SUI1"/>
    <property type="match status" value="1"/>
</dbReference>
<dbReference type="AlphaFoldDB" id="A0A388KVD0"/>
<dbReference type="GO" id="GO:1990904">
    <property type="term" value="C:ribonucleoprotein complex"/>
    <property type="evidence" value="ECO:0007669"/>
    <property type="project" value="UniProtKB-KW"/>
</dbReference>
<dbReference type="EMBL" id="BFEA01000195">
    <property type="protein sequence ID" value="GBG74016.1"/>
    <property type="molecule type" value="Genomic_DNA"/>
</dbReference>
<keyword evidence="2" id="KW-0963">Cytoplasm</keyword>
<feature type="region of interest" description="Disordered" evidence="3">
    <location>
        <begin position="119"/>
        <end position="163"/>
    </location>
</feature>
<dbReference type="GO" id="GO:0003743">
    <property type="term" value="F:translation initiation factor activity"/>
    <property type="evidence" value="ECO:0007669"/>
    <property type="project" value="InterPro"/>
</dbReference>
<comment type="caution">
    <text evidence="5">The sequence shown here is derived from an EMBL/GenBank/DDBJ whole genome shotgun (WGS) entry which is preliminary data.</text>
</comment>
<dbReference type="GO" id="GO:0001731">
    <property type="term" value="P:formation of translation preinitiation complex"/>
    <property type="evidence" value="ECO:0007669"/>
    <property type="project" value="TreeGrafter"/>
</dbReference>
<evidence type="ECO:0000313" key="5">
    <source>
        <dbReference type="EMBL" id="GBG74016.1"/>
    </source>
</evidence>
<dbReference type="InterPro" id="IPR036877">
    <property type="entry name" value="SUI1_dom_sf"/>
</dbReference>
<dbReference type="STRING" id="69332.A0A388KVD0"/>
<dbReference type="InterPro" id="IPR048517">
    <property type="entry name" value="DENR_N"/>
</dbReference>
<keyword evidence="6" id="KW-1185">Reference proteome</keyword>
<dbReference type="CDD" id="cd11607">
    <property type="entry name" value="DENR_C"/>
    <property type="match status" value="1"/>
</dbReference>
<keyword evidence="2" id="KW-0689">Ribosomal protein</keyword>
<evidence type="ECO:0000256" key="3">
    <source>
        <dbReference type="SAM" id="MobiDB-lite"/>
    </source>
</evidence>
<evidence type="ECO:0000259" key="4">
    <source>
        <dbReference type="PROSITE" id="PS50296"/>
    </source>
</evidence>
<dbReference type="PANTHER" id="PTHR12789">
    <property type="entry name" value="DENSITY-REGULATED PROTEIN HOMOLOG"/>
    <property type="match status" value="1"/>
</dbReference>
<dbReference type="Proteomes" id="UP000265515">
    <property type="component" value="Unassembled WGS sequence"/>
</dbReference>
<dbReference type="NCBIfam" id="TIGR01159">
    <property type="entry name" value="DRP1"/>
    <property type="match status" value="1"/>
</dbReference>
<organism evidence="5 6">
    <name type="scientific">Chara braunii</name>
    <name type="common">Braun's stonewort</name>
    <dbReference type="NCBI Taxonomy" id="69332"/>
    <lineage>
        <taxon>Eukaryota</taxon>
        <taxon>Viridiplantae</taxon>
        <taxon>Streptophyta</taxon>
        <taxon>Charophyceae</taxon>
        <taxon>Charales</taxon>
        <taxon>Characeae</taxon>
        <taxon>Chara</taxon>
    </lineage>
</organism>
<comment type="subunit">
    <text evidence="2">Interacts with the 40S ribosomal subunit.</text>
</comment>
<dbReference type="SUPFAM" id="SSF55159">
    <property type="entry name" value="eIF1-like"/>
    <property type="match status" value="1"/>
</dbReference>
<dbReference type="InterPro" id="IPR005873">
    <property type="entry name" value="DENR_eukaryotes"/>
</dbReference>
<dbReference type="Gramene" id="GBG74016">
    <property type="protein sequence ID" value="GBG74016"/>
    <property type="gene ID" value="CBR_g17727"/>
</dbReference>
<evidence type="ECO:0000256" key="2">
    <source>
        <dbReference type="RuleBase" id="RU361273"/>
    </source>
</evidence>
<dbReference type="InterPro" id="IPR050318">
    <property type="entry name" value="DENR/SUI1_TIF"/>
</dbReference>
<dbReference type="Gene3D" id="3.30.780.10">
    <property type="entry name" value="SUI1-like domain"/>
    <property type="match status" value="1"/>
</dbReference>
<keyword evidence="2" id="KW-0687">Ribonucleoprotein</keyword>
<dbReference type="Pfam" id="PF01253">
    <property type="entry name" value="SUI1"/>
    <property type="match status" value="1"/>
</dbReference>
<dbReference type="GO" id="GO:0005840">
    <property type="term" value="C:ribosome"/>
    <property type="evidence" value="ECO:0007669"/>
    <property type="project" value="UniProtKB-KW"/>
</dbReference>
<proteinExistence type="inferred from homology"/>